<evidence type="ECO:0000259" key="1">
    <source>
        <dbReference type="PROSITE" id="PS50113"/>
    </source>
</evidence>
<proteinExistence type="predicted"/>
<dbReference type="PANTHER" id="PTHR44757:SF2">
    <property type="entry name" value="BIOFILM ARCHITECTURE MAINTENANCE PROTEIN MBAA"/>
    <property type="match status" value="1"/>
</dbReference>
<dbReference type="Pfam" id="PF08448">
    <property type="entry name" value="PAS_4"/>
    <property type="match status" value="1"/>
</dbReference>
<dbReference type="PROSITE" id="PS50113">
    <property type="entry name" value="PAC"/>
    <property type="match status" value="1"/>
</dbReference>
<dbReference type="InterPro" id="IPR043128">
    <property type="entry name" value="Rev_trsase/Diguanyl_cyclase"/>
</dbReference>
<dbReference type="InterPro" id="IPR029787">
    <property type="entry name" value="Nucleotide_cyclase"/>
</dbReference>
<dbReference type="InterPro" id="IPR012226">
    <property type="entry name" value="Diguanyl_cyclase/Pdiesterase"/>
</dbReference>
<dbReference type="RefSeq" id="WP_265962640.1">
    <property type="nucleotide sequence ID" value="NZ_JAPEVI010000003.1"/>
</dbReference>
<organism evidence="4 5">
    <name type="scientific">Roseibium salinum</name>
    <dbReference type="NCBI Taxonomy" id="1604349"/>
    <lineage>
        <taxon>Bacteria</taxon>
        <taxon>Pseudomonadati</taxon>
        <taxon>Pseudomonadota</taxon>
        <taxon>Alphaproteobacteria</taxon>
        <taxon>Hyphomicrobiales</taxon>
        <taxon>Stappiaceae</taxon>
        <taxon>Roseibium</taxon>
    </lineage>
</organism>
<dbReference type="PROSITE" id="PS50883">
    <property type="entry name" value="EAL"/>
    <property type="match status" value="1"/>
</dbReference>
<evidence type="ECO:0000313" key="5">
    <source>
        <dbReference type="Proteomes" id="UP001300261"/>
    </source>
</evidence>
<feature type="domain" description="EAL" evidence="2">
    <location>
        <begin position="491"/>
        <end position="745"/>
    </location>
</feature>
<dbReference type="Gene3D" id="3.30.450.20">
    <property type="entry name" value="PAS domain"/>
    <property type="match status" value="1"/>
</dbReference>
<dbReference type="EMBL" id="JAPEVI010000003">
    <property type="protein sequence ID" value="MCX2722977.1"/>
    <property type="molecule type" value="Genomic_DNA"/>
</dbReference>
<dbReference type="CDD" id="cd00130">
    <property type="entry name" value="PAS"/>
    <property type="match status" value="1"/>
</dbReference>
<dbReference type="InterPro" id="IPR052155">
    <property type="entry name" value="Biofilm_reg_signaling"/>
</dbReference>
<comment type="caution">
    <text evidence="4">The sequence shown here is derived from an EMBL/GenBank/DDBJ whole genome shotgun (WGS) entry which is preliminary data.</text>
</comment>
<sequence length="752" mass="83226">MASELDRLNDLAQLRAGDELCLTGDWLQTLVDEVSDYIFVKDRNSRFVMANRQVAIDMGLDDFSELLGKSDLELHPQEVSAGFISVEAEVMTTGVAKIDLEEFVILPNGKRKWFSSSKFPVTNGNNEIVGLVGICRDITERKRAEMLQQGHNRVLQEIASGLPLLDVLNTLVLTIESQMDGVMGSVMLTDQSGTHLLSSVAPNLPAEYMALIDGVPVGPKVGSCGTAVHTRSCVFVDDILTHELWADYREVVKQFDMRSCWSVPFFSKDSRVLGTFGLYSKEVRHPTEHEHKLATEAARLASIAVERDLAEGRIRYLAHHDVLTGLPNRHEFERKLDEKVEDSKITGVPLAVVFVDVDNFKFVNDSFGHATGDQVLSIIAERIKSVDGGAHEAIRFGGDEFVLIIEGGSDLSGTLENVMVSLRDEITRTINIGDLSFHVTCSIGAACYPADAEDAAELLKNADTAMFEAKSSGRDGYKIYQQIRPVKSVNKLTIIEEMRNGIETGEFILDYQPQYDLASGRIVGAEALVRWQHPQLGRLMPGEFIALAEESGLIVPLGRWVLREACRQNRAWQDAGRNPITISVNVSARQFRDAALISDVCAALEDTGMAAEFLELELTESLLVQNREQAVELMDAFRRIGIKLAIDDFGTGYSSLAALKNFPLTRLKIDRSFVRDLHVDESDRSIARAIISLGRELGLNVVAEGVETPEQQAFLASCRCDTVQGYQFGYPMDADTFGELPGMSRKPLDVRY</sequence>
<accession>A0ABT3R1Y3</accession>
<dbReference type="Gene3D" id="3.30.450.40">
    <property type="match status" value="1"/>
</dbReference>
<dbReference type="PIRSF" id="PIRSF005925">
    <property type="entry name" value="Dos"/>
    <property type="match status" value="1"/>
</dbReference>
<dbReference type="Pfam" id="PF00990">
    <property type="entry name" value="GGDEF"/>
    <property type="match status" value="1"/>
</dbReference>
<dbReference type="InterPro" id="IPR035965">
    <property type="entry name" value="PAS-like_dom_sf"/>
</dbReference>
<dbReference type="InterPro" id="IPR029016">
    <property type="entry name" value="GAF-like_dom_sf"/>
</dbReference>
<dbReference type="SMART" id="SM00052">
    <property type="entry name" value="EAL"/>
    <property type="match status" value="1"/>
</dbReference>
<dbReference type="Gene3D" id="3.20.20.450">
    <property type="entry name" value="EAL domain"/>
    <property type="match status" value="1"/>
</dbReference>
<name>A0ABT3R1Y3_9HYPH</name>
<dbReference type="SUPFAM" id="SSF141868">
    <property type="entry name" value="EAL domain-like"/>
    <property type="match status" value="1"/>
</dbReference>
<dbReference type="InterPro" id="IPR003018">
    <property type="entry name" value="GAF"/>
</dbReference>
<dbReference type="SUPFAM" id="SSF55073">
    <property type="entry name" value="Nucleotide cyclase"/>
    <property type="match status" value="1"/>
</dbReference>
<dbReference type="SMART" id="SM00065">
    <property type="entry name" value="GAF"/>
    <property type="match status" value="1"/>
</dbReference>
<dbReference type="SMART" id="SM00267">
    <property type="entry name" value="GGDEF"/>
    <property type="match status" value="1"/>
</dbReference>
<dbReference type="SUPFAM" id="SSF55781">
    <property type="entry name" value="GAF domain-like"/>
    <property type="match status" value="1"/>
</dbReference>
<dbReference type="CDD" id="cd01948">
    <property type="entry name" value="EAL"/>
    <property type="match status" value="1"/>
</dbReference>
<evidence type="ECO:0000259" key="3">
    <source>
        <dbReference type="PROSITE" id="PS50887"/>
    </source>
</evidence>
<dbReference type="NCBIfam" id="TIGR00254">
    <property type="entry name" value="GGDEF"/>
    <property type="match status" value="1"/>
</dbReference>
<gene>
    <name evidence="4" type="ORF">ON753_11425</name>
</gene>
<dbReference type="Pfam" id="PF13185">
    <property type="entry name" value="GAF_2"/>
    <property type="match status" value="1"/>
</dbReference>
<dbReference type="InterPro" id="IPR013656">
    <property type="entry name" value="PAS_4"/>
</dbReference>
<dbReference type="PANTHER" id="PTHR44757">
    <property type="entry name" value="DIGUANYLATE CYCLASE DGCP"/>
    <property type="match status" value="1"/>
</dbReference>
<dbReference type="InterPro" id="IPR000014">
    <property type="entry name" value="PAS"/>
</dbReference>
<dbReference type="CDD" id="cd01949">
    <property type="entry name" value="GGDEF"/>
    <property type="match status" value="1"/>
</dbReference>
<evidence type="ECO:0000259" key="2">
    <source>
        <dbReference type="PROSITE" id="PS50883"/>
    </source>
</evidence>
<dbReference type="InterPro" id="IPR000160">
    <property type="entry name" value="GGDEF_dom"/>
</dbReference>
<dbReference type="Pfam" id="PF00563">
    <property type="entry name" value="EAL"/>
    <property type="match status" value="1"/>
</dbReference>
<protein>
    <submittedName>
        <fullName evidence="4">EAL domain-containing protein</fullName>
    </submittedName>
</protein>
<evidence type="ECO:0000313" key="4">
    <source>
        <dbReference type="EMBL" id="MCX2722977.1"/>
    </source>
</evidence>
<reference evidence="4 5" key="1">
    <citation type="journal article" date="2016" name="Int. J. Syst. Evol. Microbiol.">
        <title>Labrenzia salina sp. nov., isolated from the rhizosphere of the halophyte Arthrocnemum macrostachyum.</title>
        <authorList>
            <person name="Camacho M."/>
            <person name="Redondo-Gomez S."/>
            <person name="Rodriguez-Llorente I."/>
            <person name="Rohde M."/>
            <person name="Sproer C."/>
            <person name="Schumann P."/>
            <person name="Klenk H.P."/>
            <person name="Montero-Calasanz M.D.C."/>
        </authorList>
    </citation>
    <scope>NUCLEOTIDE SEQUENCE [LARGE SCALE GENOMIC DNA]</scope>
    <source>
        <strain evidence="4 5">DSM 29163</strain>
    </source>
</reference>
<dbReference type="InterPro" id="IPR001610">
    <property type="entry name" value="PAC"/>
</dbReference>
<dbReference type="NCBIfam" id="TIGR00229">
    <property type="entry name" value="sensory_box"/>
    <property type="match status" value="1"/>
</dbReference>
<feature type="domain" description="GGDEF" evidence="3">
    <location>
        <begin position="348"/>
        <end position="482"/>
    </location>
</feature>
<dbReference type="InterPro" id="IPR000700">
    <property type="entry name" value="PAS-assoc_C"/>
</dbReference>
<feature type="domain" description="PAC" evidence="1">
    <location>
        <begin position="98"/>
        <end position="150"/>
    </location>
</feature>
<dbReference type="PROSITE" id="PS50887">
    <property type="entry name" value="GGDEF"/>
    <property type="match status" value="1"/>
</dbReference>
<dbReference type="SMART" id="SM00086">
    <property type="entry name" value="PAC"/>
    <property type="match status" value="1"/>
</dbReference>
<dbReference type="Gene3D" id="3.30.70.270">
    <property type="match status" value="1"/>
</dbReference>
<keyword evidence="5" id="KW-1185">Reference proteome</keyword>
<dbReference type="SUPFAM" id="SSF55785">
    <property type="entry name" value="PYP-like sensor domain (PAS domain)"/>
    <property type="match status" value="1"/>
</dbReference>
<dbReference type="Proteomes" id="UP001300261">
    <property type="component" value="Unassembled WGS sequence"/>
</dbReference>
<dbReference type="InterPro" id="IPR035919">
    <property type="entry name" value="EAL_sf"/>
</dbReference>
<dbReference type="InterPro" id="IPR001633">
    <property type="entry name" value="EAL_dom"/>
</dbReference>